<gene>
    <name evidence="2" type="ORF">SDC9_62254</name>
</gene>
<evidence type="ECO:0000313" key="2">
    <source>
        <dbReference type="EMBL" id="MPM15880.1"/>
    </source>
</evidence>
<dbReference type="SUPFAM" id="SSF101498">
    <property type="entry name" value="Anti-sigma factor FlgM"/>
    <property type="match status" value="1"/>
</dbReference>
<comment type="caution">
    <text evidence="2">The sequence shown here is derived from an EMBL/GenBank/DDBJ whole genome shotgun (WGS) entry which is preliminary data.</text>
</comment>
<dbReference type="EMBL" id="VSSQ01002515">
    <property type="protein sequence ID" value="MPM15880.1"/>
    <property type="molecule type" value="Genomic_DNA"/>
</dbReference>
<protein>
    <recommendedName>
        <fullName evidence="1">Anti-sigma-28 factor FlgM C-terminal domain-containing protein</fullName>
    </recommendedName>
</protein>
<feature type="domain" description="Anti-sigma-28 factor FlgM C-terminal" evidence="1">
    <location>
        <begin position="35"/>
        <end position="92"/>
    </location>
</feature>
<dbReference type="Pfam" id="PF04316">
    <property type="entry name" value="FlgM"/>
    <property type="match status" value="1"/>
</dbReference>
<organism evidence="2">
    <name type="scientific">bioreactor metagenome</name>
    <dbReference type="NCBI Taxonomy" id="1076179"/>
    <lineage>
        <taxon>unclassified sequences</taxon>
        <taxon>metagenomes</taxon>
        <taxon>ecological metagenomes</taxon>
    </lineage>
</organism>
<reference evidence="2" key="1">
    <citation type="submission" date="2019-08" db="EMBL/GenBank/DDBJ databases">
        <authorList>
            <person name="Kucharzyk K."/>
            <person name="Murdoch R.W."/>
            <person name="Higgins S."/>
            <person name="Loffler F."/>
        </authorList>
    </citation>
    <scope>NUCLEOTIDE SEQUENCE</scope>
</reference>
<dbReference type="InterPro" id="IPR031316">
    <property type="entry name" value="FlgM_C"/>
</dbReference>
<evidence type="ECO:0000259" key="1">
    <source>
        <dbReference type="Pfam" id="PF04316"/>
    </source>
</evidence>
<accession>A0A644XI33</accession>
<dbReference type="AlphaFoldDB" id="A0A644XI33"/>
<proteinExistence type="predicted"/>
<name>A0A644XI33_9ZZZZ</name>
<dbReference type="InterPro" id="IPR035890">
    <property type="entry name" value="Anti-sigma-28_factor_FlgM_sf"/>
</dbReference>
<sequence>MKIQPIKPSDAISSYLTSVRTTGHASVPAAKFSSDSVELSAGAQKFSSLLKSVKLELERDGQDEELRVAQIAARIQEGSYQVSSSDVVSGILSSLGRRE</sequence>